<name>A0A8W8J4G2_MAGGI</name>
<protein>
    <recommendedName>
        <fullName evidence="10">Protein jagunal</fullName>
    </recommendedName>
</protein>
<dbReference type="OMA" id="PYGVLWY"/>
<accession>A0A8W8J4G2</accession>
<sequence length="189" mass="21626">MASKYGARPVGTDGSDHWHRESVAWQYKFSSLNKSRLRTDLTIHIVLSLLMIVRVLPGLTSLLGVGPISSLRKWNFPPPRPWEYAWIVCIVAVVLGWRSMAKNESKLLKQYVVGSVVFGILPVISGFIDQSDDLYAYLNEKKYSGQFFGYPAVLVFYLFLFIAIQVHAFGVYFSYQLLKSWKPREKKAQ</sequence>
<dbReference type="PANTHER" id="PTHR20955:SF1">
    <property type="entry name" value="PROTEIN JAGUNAL HOMOLOG 1"/>
    <property type="match status" value="1"/>
</dbReference>
<dbReference type="OrthoDB" id="8914197at2759"/>
<evidence type="ECO:0000313" key="8">
    <source>
        <dbReference type="EnsemblMetazoa" id="G17202.2:cds"/>
    </source>
</evidence>
<dbReference type="GO" id="GO:0016192">
    <property type="term" value="P:vesicle-mediated transport"/>
    <property type="evidence" value="ECO:0007669"/>
    <property type="project" value="TreeGrafter"/>
</dbReference>
<keyword evidence="4" id="KW-0256">Endoplasmic reticulum</keyword>
<dbReference type="PANTHER" id="PTHR20955">
    <property type="entry name" value="PROTEIN JAGUNAL HOMOLOG 1"/>
    <property type="match status" value="1"/>
</dbReference>
<evidence type="ECO:0008006" key="10">
    <source>
        <dbReference type="Google" id="ProtNLM"/>
    </source>
</evidence>
<proteinExistence type="inferred from homology"/>
<evidence type="ECO:0000256" key="5">
    <source>
        <dbReference type="ARBA" id="ARBA00022989"/>
    </source>
</evidence>
<keyword evidence="5 7" id="KW-1133">Transmembrane helix</keyword>
<feature type="transmembrane region" description="Helical" evidence="7">
    <location>
        <begin position="148"/>
        <end position="175"/>
    </location>
</feature>
<evidence type="ECO:0000256" key="6">
    <source>
        <dbReference type="ARBA" id="ARBA00023136"/>
    </source>
</evidence>
<evidence type="ECO:0000256" key="3">
    <source>
        <dbReference type="ARBA" id="ARBA00022692"/>
    </source>
</evidence>
<reference evidence="8" key="1">
    <citation type="submission" date="2022-08" db="UniProtKB">
        <authorList>
            <consortium name="EnsemblMetazoa"/>
        </authorList>
    </citation>
    <scope>IDENTIFICATION</scope>
    <source>
        <strain evidence="8">05x7-T-G4-1.051#20</strain>
    </source>
</reference>
<dbReference type="InterPro" id="IPR009787">
    <property type="entry name" value="Jagunal"/>
</dbReference>
<feature type="transmembrane region" description="Helical" evidence="7">
    <location>
        <begin position="41"/>
        <end position="64"/>
    </location>
</feature>
<dbReference type="GO" id="GO:0005789">
    <property type="term" value="C:endoplasmic reticulum membrane"/>
    <property type="evidence" value="ECO:0007669"/>
    <property type="project" value="UniProtKB-SubCell"/>
</dbReference>
<evidence type="ECO:0000256" key="2">
    <source>
        <dbReference type="ARBA" id="ARBA00008462"/>
    </source>
</evidence>
<evidence type="ECO:0000256" key="7">
    <source>
        <dbReference type="SAM" id="Phobius"/>
    </source>
</evidence>
<keyword evidence="6 7" id="KW-0472">Membrane</keyword>
<organism evidence="8 9">
    <name type="scientific">Magallana gigas</name>
    <name type="common">Pacific oyster</name>
    <name type="synonym">Crassostrea gigas</name>
    <dbReference type="NCBI Taxonomy" id="29159"/>
    <lineage>
        <taxon>Eukaryota</taxon>
        <taxon>Metazoa</taxon>
        <taxon>Spiralia</taxon>
        <taxon>Lophotrochozoa</taxon>
        <taxon>Mollusca</taxon>
        <taxon>Bivalvia</taxon>
        <taxon>Autobranchia</taxon>
        <taxon>Pteriomorphia</taxon>
        <taxon>Ostreida</taxon>
        <taxon>Ostreoidea</taxon>
        <taxon>Ostreidae</taxon>
        <taxon>Magallana</taxon>
    </lineage>
</organism>
<keyword evidence="3 7" id="KW-0812">Transmembrane</keyword>
<dbReference type="GO" id="GO:0007029">
    <property type="term" value="P:endoplasmic reticulum organization"/>
    <property type="evidence" value="ECO:0007669"/>
    <property type="project" value="InterPro"/>
</dbReference>
<dbReference type="EnsemblMetazoa" id="G17202.1">
    <property type="protein sequence ID" value="G17202.1:cds"/>
    <property type="gene ID" value="G17202"/>
</dbReference>
<comment type="subcellular location">
    <subcellularLocation>
        <location evidence="1">Endoplasmic reticulum membrane</location>
        <topology evidence="1">Multi-pass membrane protein</topology>
    </subcellularLocation>
</comment>
<dbReference type="AlphaFoldDB" id="A0A8W8J4G2"/>
<feature type="transmembrane region" description="Helical" evidence="7">
    <location>
        <begin position="84"/>
        <end position="101"/>
    </location>
</feature>
<evidence type="ECO:0000256" key="4">
    <source>
        <dbReference type="ARBA" id="ARBA00022824"/>
    </source>
</evidence>
<keyword evidence="9" id="KW-1185">Reference proteome</keyword>
<evidence type="ECO:0000313" key="9">
    <source>
        <dbReference type="Proteomes" id="UP000005408"/>
    </source>
</evidence>
<feature type="transmembrane region" description="Helical" evidence="7">
    <location>
        <begin position="108"/>
        <end position="128"/>
    </location>
</feature>
<dbReference type="EnsemblMetazoa" id="G17202.5">
    <property type="protein sequence ID" value="G17202.5:cds"/>
    <property type="gene ID" value="G17202"/>
</dbReference>
<dbReference type="Pfam" id="PF07086">
    <property type="entry name" value="Jagunal"/>
    <property type="match status" value="1"/>
</dbReference>
<dbReference type="Proteomes" id="UP000005408">
    <property type="component" value="Unassembled WGS sequence"/>
</dbReference>
<dbReference type="EnsemblMetazoa" id="G17202.2">
    <property type="protein sequence ID" value="G17202.2:cds"/>
    <property type="gene ID" value="G17202"/>
</dbReference>
<evidence type="ECO:0000256" key="1">
    <source>
        <dbReference type="ARBA" id="ARBA00004477"/>
    </source>
</evidence>
<comment type="similarity">
    <text evidence="2">Belongs to the jagunal family.</text>
</comment>